<keyword evidence="6" id="KW-1185">Reference proteome</keyword>
<gene>
    <name evidence="5" type="primary">dnaB</name>
    <name evidence="5" type="ORF">PSSA1_v1c5020</name>
</gene>
<name>A0A421NV17_9MOLU</name>
<feature type="domain" description="Replicative helicase loading/DNA remodeling protein DnaB N-terminal winged helix" evidence="4">
    <location>
        <begin position="8"/>
        <end position="192"/>
    </location>
</feature>
<feature type="domain" description="DnaB/C C-terminal" evidence="3">
    <location>
        <begin position="284"/>
        <end position="357"/>
    </location>
</feature>
<dbReference type="RefSeq" id="WP_023161379.1">
    <property type="nucleotide sequence ID" value="NC_022588.1"/>
</dbReference>
<dbReference type="KEGG" id="psol:S284_02570"/>
<evidence type="ECO:0000256" key="1">
    <source>
        <dbReference type="ARBA" id="ARBA00093462"/>
    </source>
</evidence>
<evidence type="ECO:0000259" key="3">
    <source>
        <dbReference type="Pfam" id="PF07261"/>
    </source>
</evidence>
<sequence>MSDCFTLFKIENQISLSLEDHKTLNLLYQPLIGAQALGFYYIFLSLKHDFEYEHRFLLDLAGVTTNIFIENKEKLEALNLLATYQNVNQKKKIYFLIAPFKGNDFLQDPLLSDFLLSEIGEKHYFHLQSHFLQTNINLKELKDVSKKFDDIYQFQKINFNKEFNQKKSISNLGKSFSKTNFDYELFLTHLPDRFKKPSLIEQKTIDFIQKVSLVYDLKPEQIAEIYQKSFPNPNDIDLSKLRLNVKKYHHKNNINQQIIASKKLQDDEEATIAYLKQSNSTQRIIQDYCQKNIQTMASDIVFQLLERNDFEIGLVNALLIYILRYRDGVLPLNVIYLEKTLKSWAQKGIVDTETAYDFLIEDKTQQAKINNPKASQNKPTWIDEVKKKWQS</sequence>
<dbReference type="InterPro" id="IPR006343">
    <property type="entry name" value="DnaB/C_C"/>
</dbReference>
<evidence type="ECO:0000313" key="5">
    <source>
        <dbReference type="EMBL" id="RMI87879.1"/>
    </source>
</evidence>
<evidence type="ECO:0000259" key="4">
    <source>
        <dbReference type="Pfam" id="PF25888"/>
    </source>
</evidence>
<organism evidence="5 6">
    <name type="scientific">Candidatus Phytoplasma solani</name>
    <dbReference type="NCBI Taxonomy" id="69896"/>
    <lineage>
        <taxon>Bacteria</taxon>
        <taxon>Bacillati</taxon>
        <taxon>Mycoplasmatota</taxon>
        <taxon>Mollicutes</taxon>
        <taxon>Acholeplasmatales</taxon>
        <taxon>Acholeplasmataceae</taxon>
        <taxon>Candidatus Phytoplasma</taxon>
        <taxon>16SrXII (Stolbur group)</taxon>
    </lineage>
</organism>
<comment type="similarity">
    <text evidence="1">Belongs to the DnaB/DnaD family.</text>
</comment>
<feature type="region of interest" description="Disordered" evidence="2">
    <location>
        <begin position="369"/>
        <end position="391"/>
    </location>
</feature>
<feature type="compositionally biased region" description="Polar residues" evidence="2">
    <location>
        <begin position="369"/>
        <end position="379"/>
    </location>
</feature>
<dbReference type="InterPro" id="IPR058660">
    <property type="entry name" value="WHD_DnaB"/>
</dbReference>
<comment type="caution">
    <text evidence="5">The sequence shown here is derived from an EMBL/GenBank/DDBJ whole genome shotgun (WGS) entry which is preliminary data.</text>
</comment>
<accession>A0A421NV17</accession>
<dbReference type="EMBL" id="MPBG01000007">
    <property type="protein sequence ID" value="RMI87879.1"/>
    <property type="molecule type" value="Genomic_DNA"/>
</dbReference>
<evidence type="ECO:0000256" key="2">
    <source>
        <dbReference type="SAM" id="MobiDB-lite"/>
    </source>
</evidence>
<dbReference type="Pfam" id="PF25888">
    <property type="entry name" value="WHD_DnaB"/>
    <property type="match status" value="1"/>
</dbReference>
<dbReference type="Proteomes" id="UP000283896">
    <property type="component" value="Unassembled WGS sequence"/>
</dbReference>
<protein>
    <submittedName>
        <fullName evidence="5">Replication initiation and membrane attachment protein</fullName>
    </submittedName>
</protein>
<dbReference type="Pfam" id="PF07261">
    <property type="entry name" value="DnaB_2"/>
    <property type="match status" value="1"/>
</dbReference>
<feature type="compositionally biased region" description="Basic and acidic residues" evidence="2">
    <location>
        <begin position="381"/>
        <end position="391"/>
    </location>
</feature>
<dbReference type="AlphaFoldDB" id="A0A421NV17"/>
<proteinExistence type="inferred from homology"/>
<reference evidence="6" key="1">
    <citation type="submission" date="2016-11" db="EMBL/GenBank/DDBJ databases">
        <title>Genome sequence of Candidatus Phytoplasma solani strain SA-1.</title>
        <authorList>
            <person name="Haryono M."/>
            <person name="Samarzija I."/>
            <person name="Seruga Music M."/>
            <person name="Hogenhout S."/>
            <person name="Kuo C.-H."/>
        </authorList>
    </citation>
    <scope>NUCLEOTIDE SEQUENCE [LARGE SCALE GENOMIC DNA]</scope>
    <source>
        <strain evidence="6">SA-1</strain>
    </source>
</reference>
<dbReference type="STRING" id="69896.S284_02570"/>
<evidence type="ECO:0000313" key="6">
    <source>
        <dbReference type="Proteomes" id="UP000283896"/>
    </source>
</evidence>